<organism evidence="1">
    <name type="scientific">Timema cristinae</name>
    <name type="common">Walking stick</name>
    <dbReference type="NCBI Taxonomy" id="61476"/>
    <lineage>
        <taxon>Eukaryota</taxon>
        <taxon>Metazoa</taxon>
        <taxon>Ecdysozoa</taxon>
        <taxon>Arthropoda</taxon>
        <taxon>Hexapoda</taxon>
        <taxon>Insecta</taxon>
        <taxon>Pterygota</taxon>
        <taxon>Neoptera</taxon>
        <taxon>Polyneoptera</taxon>
        <taxon>Phasmatodea</taxon>
        <taxon>Timematodea</taxon>
        <taxon>Timematoidea</taxon>
        <taxon>Timematidae</taxon>
        <taxon>Timema</taxon>
    </lineage>
</organism>
<accession>A0A7R9HD28</accession>
<name>A0A7R9HD28_TIMCR</name>
<evidence type="ECO:0000313" key="1">
    <source>
        <dbReference type="EMBL" id="CAD7416623.1"/>
    </source>
</evidence>
<reference evidence="1" key="1">
    <citation type="submission" date="2020-11" db="EMBL/GenBank/DDBJ databases">
        <authorList>
            <person name="Tran Van P."/>
        </authorList>
    </citation>
    <scope>NUCLEOTIDE SEQUENCE</scope>
</reference>
<gene>
    <name evidence="1" type="ORF">TCEB3V08_LOCUS12754</name>
</gene>
<proteinExistence type="predicted"/>
<dbReference type="InterPro" id="IPR036514">
    <property type="entry name" value="SGNH_hydro_sf"/>
</dbReference>
<sequence>MISEQDAVRAIDIYDLFLLDDGAINLDLFERFIGAPNNKKIDNVHWNRRGIKLVELHLKSII</sequence>
<dbReference type="EMBL" id="OC328415">
    <property type="protein sequence ID" value="CAD7416623.1"/>
    <property type="molecule type" value="Genomic_DNA"/>
</dbReference>
<dbReference type="Gene3D" id="3.40.50.1110">
    <property type="entry name" value="SGNH hydrolase"/>
    <property type="match status" value="1"/>
</dbReference>
<protein>
    <submittedName>
        <fullName evidence="1">Uncharacterized protein</fullName>
    </submittedName>
</protein>
<dbReference type="AlphaFoldDB" id="A0A7R9HD28"/>